<evidence type="ECO:0000313" key="2">
    <source>
        <dbReference type="EMBL" id="HAE26474.1"/>
    </source>
</evidence>
<protein>
    <submittedName>
        <fullName evidence="2">Uncharacterized protein</fullName>
    </submittedName>
</protein>
<accession>A0A3B9GWV4</accession>
<dbReference type="Proteomes" id="UP000259610">
    <property type="component" value="Unassembled WGS sequence"/>
</dbReference>
<organism evidence="2 3">
    <name type="scientific">Hyphomonas adhaerens</name>
    <dbReference type="NCBI Taxonomy" id="81029"/>
    <lineage>
        <taxon>Bacteria</taxon>
        <taxon>Pseudomonadati</taxon>
        <taxon>Pseudomonadota</taxon>
        <taxon>Alphaproteobacteria</taxon>
        <taxon>Hyphomonadales</taxon>
        <taxon>Hyphomonadaceae</taxon>
        <taxon>Hyphomonas</taxon>
    </lineage>
</organism>
<sequence>MESPMAKAKQRSEQATGGWSTKDAERFDKLASDFTKKKITSAAAARKYLKELGTHTAGGQLTRKYGG</sequence>
<dbReference type="EMBL" id="DMAN01000105">
    <property type="protein sequence ID" value="HAE26474.1"/>
    <property type="molecule type" value="Genomic_DNA"/>
</dbReference>
<dbReference type="AlphaFoldDB" id="A0A3B9GWV4"/>
<evidence type="ECO:0000256" key="1">
    <source>
        <dbReference type="SAM" id="MobiDB-lite"/>
    </source>
</evidence>
<comment type="caution">
    <text evidence="2">The sequence shown here is derived from an EMBL/GenBank/DDBJ whole genome shotgun (WGS) entry which is preliminary data.</text>
</comment>
<evidence type="ECO:0000313" key="3">
    <source>
        <dbReference type="Proteomes" id="UP000259610"/>
    </source>
</evidence>
<name>A0A3B9GWV4_9PROT</name>
<proteinExistence type="predicted"/>
<gene>
    <name evidence="2" type="ORF">DCG58_04890</name>
</gene>
<feature type="region of interest" description="Disordered" evidence="1">
    <location>
        <begin position="1"/>
        <end position="22"/>
    </location>
</feature>
<reference evidence="2 3" key="1">
    <citation type="journal article" date="2018" name="Nat. Biotechnol.">
        <title>A standardized bacterial taxonomy based on genome phylogeny substantially revises the tree of life.</title>
        <authorList>
            <person name="Parks D.H."/>
            <person name="Chuvochina M."/>
            <person name="Waite D.W."/>
            <person name="Rinke C."/>
            <person name="Skarshewski A."/>
            <person name="Chaumeil P.A."/>
            <person name="Hugenholtz P."/>
        </authorList>
    </citation>
    <scope>NUCLEOTIDE SEQUENCE [LARGE SCALE GENOMIC DNA]</scope>
    <source>
        <strain evidence="2">UBA8733</strain>
    </source>
</reference>